<accession>A0A238XXH5</accession>
<dbReference type="Proteomes" id="UP000198409">
    <property type="component" value="Unassembled WGS sequence"/>
</dbReference>
<dbReference type="EMBL" id="FZNM01000013">
    <property type="protein sequence ID" value="SNR63123.1"/>
    <property type="molecule type" value="Genomic_DNA"/>
</dbReference>
<organism evidence="1">
    <name type="scientific">Paracoccus sediminis</name>
    <dbReference type="NCBI Taxonomy" id="1214787"/>
    <lineage>
        <taxon>Bacteria</taxon>
        <taxon>Pseudomonadati</taxon>
        <taxon>Pseudomonadota</taxon>
        <taxon>Alphaproteobacteria</taxon>
        <taxon>Rhodobacterales</taxon>
        <taxon>Paracoccaceae</taxon>
        <taxon>Paracoccus</taxon>
    </lineage>
</organism>
<dbReference type="EMBL" id="SIRL01000013">
    <property type="protein sequence ID" value="TBN47555.1"/>
    <property type="molecule type" value="Genomic_DNA"/>
</dbReference>
<dbReference type="OrthoDB" id="7857348at2"/>
<evidence type="ECO:0000313" key="3">
    <source>
        <dbReference type="Proteomes" id="UP000292859"/>
    </source>
</evidence>
<dbReference type="RefSeq" id="WP_131023378.1">
    <property type="nucleotide sequence ID" value="NZ_FZNM01000013.1"/>
</dbReference>
<dbReference type="AlphaFoldDB" id="A0A238XXH5"/>
<protein>
    <submittedName>
        <fullName evidence="1">Uncharacterized protein</fullName>
    </submittedName>
</protein>
<keyword evidence="3" id="KW-1185">Reference proteome</keyword>
<reference evidence="2 3" key="2">
    <citation type="submission" date="2019-02" db="EMBL/GenBank/DDBJ databases">
        <authorList>
            <person name="Zhang G."/>
        </authorList>
    </citation>
    <scope>NUCLEOTIDE SEQUENCE [LARGE SCALE GENOMIC DNA]</scope>
    <source>
        <strain evidence="2 3">CMB17</strain>
    </source>
</reference>
<reference evidence="1" key="1">
    <citation type="submission" date="2017-06" db="EMBL/GenBank/DDBJ databases">
        <authorList>
            <person name="Kim H.J."/>
            <person name="Triplett B.A."/>
        </authorList>
    </citation>
    <scope>NUCLEOTIDE SEQUENCE [LARGE SCALE GENOMIC DNA]</scope>
    <source>
        <strain evidence="1">DSM 26170</strain>
    </source>
</reference>
<proteinExistence type="predicted"/>
<name>A0A238XXH5_9RHOB</name>
<evidence type="ECO:0000313" key="2">
    <source>
        <dbReference type="EMBL" id="TBN47555.1"/>
    </source>
</evidence>
<evidence type="ECO:0000313" key="1">
    <source>
        <dbReference type="EMBL" id="SNR63123.1"/>
    </source>
</evidence>
<sequence length="147" mass="16668">MTIAQRACATDTARPVTMWENEAVKGMALSCDKIHENNMDEIAALRARQAKYEASLPVDPRDVIKAVQDMMQPKSETYPDRFEESLHLSHALRPMIEMLDLSHPGPDRDALLWITDRIMFGLEDVQRNLDRIGDILGNPARVKRQAA</sequence>
<dbReference type="Proteomes" id="UP000292859">
    <property type="component" value="Unassembled WGS sequence"/>
</dbReference>
<gene>
    <name evidence="2" type="ORF">EYF88_15235</name>
    <name evidence="1" type="ORF">SAMN06265378_1137</name>
</gene>